<evidence type="ECO:0000256" key="3">
    <source>
        <dbReference type="ARBA" id="ARBA00023002"/>
    </source>
</evidence>
<dbReference type="GO" id="GO:0071949">
    <property type="term" value="F:FAD binding"/>
    <property type="evidence" value="ECO:0007669"/>
    <property type="project" value="InterPro"/>
</dbReference>
<dbReference type="PANTHER" id="PTHR46720:SF3">
    <property type="entry name" value="FAD-BINDING DOMAIN-CONTAINING PROTEIN-RELATED"/>
    <property type="match status" value="1"/>
</dbReference>
<dbReference type="SUPFAM" id="SSF54373">
    <property type="entry name" value="FAD-linked reductases, C-terminal domain"/>
    <property type="match status" value="1"/>
</dbReference>
<keyword evidence="1" id="KW-0285">Flavoprotein</keyword>
<dbReference type="InterPro" id="IPR051104">
    <property type="entry name" value="FAD_monoxygenase"/>
</dbReference>
<dbReference type="OrthoDB" id="417877at2759"/>
<dbReference type="Gene3D" id="3.50.50.60">
    <property type="entry name" value="FAD/NAD(P)-binding domain"/>
    <property type="match status" value="1"/>
</dbReference>
<dbReference type="SUPFAM" id="SSF51905">
    <property type="entry name" value="FAD/NAD(P)-binding domain"/>
    <property type="match status" value="1"/>
</dbReference>
<evidence type="ECO:0000256" key="1">
    <source>
        <dbReference type="ARBA" id="ARBA00022630"/>
    </source>
</evidence>
<dbReference type="Pfam" id="PF01494">
    <property type="entry name" value="FAD_binding_3"/>
    <property type="match status" value="1"/>
</dbReference>
<dbReference type="PANTHER" id="PTHR46720">
    <property type="entry name" value="HYDROXYLASE, PUTATIVE (AFU_ORTHOLOGUE AFUA_3G01460)-RELATED"/>
    <property type="match status" value="1"/>
</dbReference>
<sequence length="422" mass="46942">MILTLTLLYSGGGIGGLCLAVSLSKYSHLETKLYEAAGQFKEIGAGVMIWARTWHILESMGLASEFSNIAHSPPTGAQGKRSDQPQEGFRFKLIDMPCPFQCIRFHRAQFLDIFVNHLPTGVAHFGKRLLSYSRDLKGSYTTLHFEDGTSAICDILVGADGIKSTIRSQMFRETAETNQDPSFLRFIPPVWTGTMAYRGLIRAQDIPLAKDGSFHRTIDEPIMHVVSYSISQGDIINVVTFDSDPKKYGDSYEGEWVSECLQEELLECYSGWEPEVEQLLKCIKRPTRWAIHHILPLPFYHQDGVVLMGDAAHAMSPHQGAGAGQAIEDAYILANLLSKASKNSLPRILDAYQAVRLPAANQVLSGSYESGAMYEFNSEYGDNYESLGPAIQRQWGWIDEPTLQESLEVAIKLADKIPSSRL</sequence>
<comment type="caution">
    <text evidence="5">The sequence shown here is derived from an EMBL/GenBank/DDBJ whole genome shotgun (WGS) entry which is preliminary data.</text>
</comment>
<dbReference type="Proteomes" id="UP000283269">
    <property type="component" value="Unassembled WGS sequence"/>
</dbReference>
<keyword evidence="3" id="KW-0560">Oxidoreductase</keyword>
<evidence type="ECO:0000313" key="5">
    <source>
        <dbReference type="EMBL" id="PPQ77194.1"/>
    </source>
</evidence>
<dbReference type="GO" id="GO:0016491">
    <property type="term" value="F:oxidoreductase activity"/>
    <property type="evidence" value="ECO:0007669"/>
    <property type="project" value="UniProtKB-KW"/>
</dbReference>
<dbReference type="AlphaFoldDB" id="A0A409WF91"/>
<dbReference type="STRING" id="93625.A0A409WF91"/>
<evidence type="ECO:0000259" key="4">
    <source>
        <dbReference type="Pfam" id="PF01494"/>
    </source>
</evidence>
<protein>
    <recommendedName>
        <fullName evidence="4">FAD-binding domain-containing protein</fullName>
    </recommendedName>
</protein>
<feature type="domain" description="FAD-binding" evidence="4">
    <location>
        <begin position="11"/>
        <end position="365"/>
    </location>
</feature>
<organism evidence="5 6">
    <name type="scientific">Psilocybe cyanescens</name>
    <dbReference type="NCBI Taxonomy" id="93625"/>
    <lineage>
        <taxon>Eukaryota</taxon>
        <taxon>Fungi</taxon>
        <taxon>Dikarya</taxon>
        <taxon>Basidiomycota</taxon>
        <taxon>Agaricomycotina</taxon>
        <taxon>Agaricomycetes</taxon>
        <taxon>Agaricomycetidae</taxon>
        <taxon>Agaricales</taxon>
        <taxon>Agaricineae</taxon>
        <taxon>Strophariaceae</taxon>
        <taxon>Psilocybe</taxon>
    </lineage>
</organism>
<accession>A0A409WF91</accession>
<name>A0A409WF91_PSICY</name>
<evidence type="ECO:0000313" key="6">
    <source>
        <dbReference type="Proteomes" id="UP000283269"/>
    </source>
</evidence>
<gene>
    <name evidence="5" type="ORF">CVT25_011040</name>
</gene>
<keyword evidence="2" id="KW-0274">FAD</keyword>
<proteinExistence type="predicted"/>
<evidence type="ECO:0000256" key="2">
    <source>
        <dbReference type="ARBA" id="ARBA00022827"/>
    </source>
</evidence>
<dbReference type="PRINTS" id="PR00420">
    <property type="entry name" value="RNGMNOXGNASE"/>
</dbReference>
<reference evidence="5 6" key="1">
    <citation type="journal article" date="2018" name="Evol. Lett.">
        <title>Horizontal gene cluster transfer increased hallucinogenic mushroom diversity.</title>
        <authorList>
            <person name="Reynolds H.T."/>
            <person name="Vijayakumar V."/>
            <person name="Gluck-Thaler E."/>
            <person name="Korotkin H.B."/>
            <person name="Matheny P.B."/>
            <person name="Slot J.C."/>
        </authorList>
    </citation>
    <scope>NUCLEOTIDE SEQUENCE [LARGE SCALE GENOMIC DNA]</scope>
    <source>
        <strain evidence="5 6">2631</strain>
    </source>
</reference>
<dbReference type="InterPro" id="IPR002938">
    <property type="entry name" value="FAD-bd"/>
</dbReference>
<dbReference type="EMBL" id="NHYD01003441">
    <property type="protein sequence ID" value="PPQ77194.1"/>
    <property type="molecule type" value="Genomic_DNA"/>
</dbReference>
<keyword evidence="6" id="KW-1185">Reference proteome</keyword>
<dbReference type="GO" id="GO:0044550">
    <property type="term" value="P:secondary metabolite biosynthetic process"/>
    <property type="evidence" value="ECO:0007669"/>
    <property type="project" value="TreeGrafter"/>
</dbReference>
<dbReference type="InterPro" id="IPR036188">
    <property type="entry name" value="FAD/NAD-bd_sf"/>
</dbReference>
<dbReference type="InParanoid" id="A0A409WF91"/>